<proteinExistence type="predicted"/>
<comment type="caution">
    <text evidence="1">The sequence shown here is derived from an EMBL/GenBank/DDBJ whole genome shotgun (WGS) entry which is preliminary data.</text>
</comment>
<accession>A0A9W9WLG1</accession>
<gene>
    <name evidence="1" type="ORF">N7539_008941</name>
</gene>
<protein>
    <submittedName>
        <fullName evidence="1">Uncharacterized protein</fullName>
    </submittedName>
</protein>
<evidence type="ECO:0000313" key="2">
    <source>
        <dbReference type="Proteomes" id="UP001148312"/>
    </source>
</evidence>
<name>A0A9W9WLG1_9EURO</name>
<dbReference type="Proteomes" id="UP001148312">
    <property type="component" value="Unassembled WGS sequence"/>
</dbReference>
<organism evidence="1 2">
    <name type="scientific">Penicillium diatomitis</name>
    <dbReference type="NCBI Taxonomy" id="2819901"/>
    <lineage>
        <taxon>Eukaryota</taxon>
        <taxon>Fungi</taxon>
        <taxon>Dikarya</taxon>
        <taxon>Ascomycota</taxon>
        <taxon>Pezizomycotina</taxon>
        <taxon>Eurotiomycetes</taxon>
        <taxon>Eurotiomycetidae</taxon>
        <taxon>Eurotiales</taxon>
        <taxon>Aspergillaceae</taxon>
        <taxon>Penicillium</taxon>
    </lineage>
</organism>
<reference evidence="1" key="1">
    <citation type="submission" date="2022-12" db="EMBL/GenBank/DDBJ databases">
        <authorList>
            <person name="Petersen C."/>
        </authorList>
    </citation>
    <scope>NUCLEOTIDE SEQUENCE</scope>
    <source>
        <strain evidence="1">IBT 30728</strain>
    </source>
</reference>
<dbReference type="GeneID" id="81628786"/>
<sequence>MTPGALKKDASFVARRASAFINIHRGASDHTLHGQEEEARLGSGESVALTRSLPDWPVLARRGMAFQVEVNVQQQ</sequence>
<dbReference type="AlphaFoldDB" id="A0A9W9WLG1"/>
<keyword evidence="2" id="KW-1185">Reference proteome</keyword>
<dbReference type="EMBL" id="JAPWDQ010000015">
    <property type="protein sequence ID" value="KAJ5469323.1"/>
    <property type="molecule type" value="Genomic_DNA"/>
</dbReference>
<reference evidence="1" key="2">
    <citation type="journal article" date="2023" name="IMA Fungus">
        <title>Comparative genomic study of the Penicillium genus elucidates a diverse pangenome and 15 lateral gene transfer events.</title>
        <authorList>
            <person name="Petersen C."/>
            <person name="Sorensen T."/>
            <person name="Nielsen M.R."/>
            <person name="Sondergaard T.E."/>
            <person name="Sorensen J.L."/>
            <person name="Fitzpatrick D.A."/>
            <person name="Frisvad J.C."/>
            <person name="Nielsen K.L."/>
        </authorList>
    </citation>
    <scope>NUCLEOTIDE SEQUENCE</scope>
    <source>
        <strain evidence="1">IBT 30728</strain>
    </source>
</reference>
<evidence type="ECO:0000313" key="1">
    <source>
        <dbReference type="EMBL" id="KAJ5469323.1"/>
    </source>
</evidence>
<dbReference type="RefSeq" id="XP_056785913.1">
    <property type="nucleotide sequence ID" value="XM_056938536.1"/>
</dbReference>